<organism evidence="1 2">
    <name type="scientific">Robiginitalea marina</name>
    <dbReference type="NCBI Taxonomy" id="2954105"/>
    <lineage>
        <taxon>Bacteria</taxon>
        <taxon>Pseudomonadati</taxon>
        <taxon>Bacteroidota</taxon>
        <taxon>Flavobacteriia</taxon>
        <taxon>Flavobacteriales</taxon>
        <taxon>Flavobacteriaceae</taxon>
        <taxon>Robiginitalea</taxon>
    </lineage>
</organism>
<protein>
    <submittedName>
        <fullName evidence="1">Uncharacterized protein</fullName>
    </submittedName>
</protein>
<dbReference type="RefSeq" id="WP_252739644.1">
    <property type="nucleotide sequence ID" value="NZ_JAMXIB010000001.1"/>
</dbReference>
<keyword evidence="2" id="KW-1185">Reference proteome</keyword>
<accession>A0ABT1AUL4</accession>
<name>A0ABT1AUL4_9FLAO</name>
<dbReference type="Proteomes" id="UP001206312">
    <property type="component" value="Unassembled WGS sequence"/>
</dbReference>
<evidence type="ECO:0000313" key="1">
    <source>
        <dbReference type="EMBL" id="MCO5723262.1"/>
    </source>
</evidence>
<evidence type="ECO:0000313" key="2">
    <source>
        <dbReference type="Proteomes" id="UP001206312"/>
    </source>
</evidence>
<proteinExistence type="predicted"/>
<dbReference type="EMBL" id="JAMXIB010000001">
    <property type="protein sequence ID" value="MCO5723262.1"/>
    <property type="molecule type" value="Genomic_DNA"/>
</dbReference>
<reference evidence="1 2" key="1">
    <citation type="submission" date="2022-06" db="EMBL/GenBank/DDBJ databases">
        <authorList>
            <person name="Xuan X."/>
        </authorList>
    </citation>
    <scope>NUCLEOTIDE SEQUENCE [LARGE SCALE GENOMIC DNA]</scope>
    <source>
        <strain evidence="1 2">2V75</strain>
    </source>
</reference>
<sequence>MAGGAKPESPGLSRRHGWQTLVRTARPGMEYNMVEHDMAIDGMETLEGLQIGFRNL</sequence>
<gene>
    <name evidence="1" type="ORF">NG653_00235</name>
</gene>
<comment type="caution">
    <text evidence="1">The sequence shown here is derived from an EMBL/GenBank/DDBJ whole genome shotgun (WGS) entry which is preliminary data.</text>
</comment>